<comment type="similarity">
    <text evidence="1">Belongs to the protease inhibitor I11 (ecotin) family.</text>
</comment>
<comment type="caution">
    <text evidence="3">The sequence shown here is derived from an EMBL/GenBank/DDBJ whole genome shotgun (WGS) entry which is preliminary data.</text>
</comment>
<dbReference type="Gene3D" id="2.60.40.550">
    <property type="entry name" value="Ecotin"/>
    <property type="match status" value="1"/>
</dbReference>
<evidence type="ECO:0000313" key="3">
    <source>
        <dbReference type="EMBL" id="SFC78116.1"/>
    </source>
</evidence>
<accession>A0AAJ4WAG3</accession>
<dbReference type="InterPro" id="IPR005658">
    <property type="entry name" value="Prot_inh_ecotin"/>
</dbReference>
<dbReference type="NCBIfam" id="NF002987">
    <property type="entry name" value="PRK03719.1"/>
    <property type="match status" value="1"/>
</dbReference>
<dbReference type="RefSeq" id="WP_074822251.1">
    <property type="nucleotide sequence ID" value="NZ_FOLW01000004.1"/>
</dbReference>
<dbReference type="InterPro" id="IPR036198">
    <property type="entry name" value="Ecotin_sf"/>
</dbReference>
<dbReference type="EMBL" id="FOLW01000004">
    <property type="protein sequence ID" value="SFC78116.1"/>
    <property type="molecule type" value="Genomic_DNA"/>
</dbReference>
<protein>
    <submittedName>
        <fullName evidence="3">Ecotin</fullName>
    </submittedName>
</protein>
<gene>
    <name evidence="3" type="ORF">SAMN02745723_104109</name>
</gene>
<feature type="signal peptide" evidence="2">
    <location>
        <begin position="1"/>
        <end position="21"/>
    </location>
</feature>
<dbReference type="Pfam" id="PF03974">
    <property type="entry name" value="Ecotin"/>
    <property type="match status" value="1"/>
</dbReference>
<name>A0AAJ4WAG3_9GAMM</name>
<evidence type="ECO:0000256" key="2">
    <source>
        <dbReference type="SAM" id="SignalP"/>
    </source>
</evidence>
<reference evidence="3 4" key="1">
    <citation type="submission" date="2016-10" db="EMBL/GenBank/DDBJ databases">
        <authorList>
            <person name="Varghese N."/>
            <person name="Submissions S."/>
        </authorList>
    </citation>
    <scope>NUCLEOTIDE SEQUENCE [LARGE SCALE GENOMIC DNA]</scope>
    <source>
        <strain evidence="3 4">DSM 5563</strain>
    </source>
</reference>
<dbReference type="PANTHER" id="PTHR35890">
    <property type="match status" value="1"/>
</dbReference>
<dbReference type="AlphaFoldDB" id="A0AAJ4WAG3"/>
<dbReference type="PIRSF" id="PIRSF006865">
    <property type="entry name" value="Prot_inh_ecotin"/>
    <property type="match status" value="1"/>
</dbReference>
<dbReference type="Proteomes" id="UP000226420">
    <property type="component" value="Unassembled WGS sequence"/>
</dbReference>
<dbReference type="PANTHER" id="PTHR35890:SF3">
    <property type="entry name" value="ECOTIN"/>
    <property type="match status" value="1"/>
</dbReference>
<sequence length="164" mass="18278">MNKKLAFIATLLCVSSTSVLASATEKTPALKEVAPYPAVEKGQVRHAIFLPTVENEDNLKVEISMGKTMQVDCNRHMLGGKFESKDLKGWGYNYFVLSDVTGPAATMMACPDQTKHDAFVVIPSATQLERYNSKLPIVIYTPKDIQVRYRIWTSTDDFKSAEVK</sequence>
<organism evidence="3 4">
    <name type="scientific">Pragia fontium DSM 5563 = ATCC 49100</name>
    <dbReference type="NCBI Taxonomy" id="1122977"/>
    <lineage>
        <taxon>Bacteria</taxon>
        <taxon>Pseudomonadati</taxon>
        <taxon>Pseudomonadota</taxon>
        <taxon>Gammaproteobacteria</taxon>
        <taxon>Enterobacterales</taxon>
        <taxon>Budviciaceae</taxon>
        <taxon>Pragia</taxon>
    </lineage>
</organism>
<dbReference type="SUPFAM" id="SSF49772">
    <property type="entry name" value="Ecotin, trypsin inhibitor"/>
    <property type="match status" value="1"/>
</dbReference>
<evidence type="ECO:0000313" key="4">
    <source>
        <dbReference type="Proteomes" id="UP000226420"/>
    </source>
</evidence>
<evidence type="ECO:0000256" key="1">
    <source>
        <dbReference type="ARBA" id="ARBA00010558"/>
    </source>
</evidence>
<feature type="chain" id="PRO_5042551329" evidence="2">
    <location>
        <begin position="22"/>
        <end position="164"/>
    </location>
</feature>
<proteinExistence type="inferred from homology"/>
<dbReference type="GO" id="GO:0004867">
    <property type="term" value="F:serine-type endopeptidase inhibitor activity"/>
    <property type="evidence" value="ECO:0007669"/>
    <property type="project" value="InterPro"/>
</dbReference>
<keyword evidence="2" id="KW-0732">Signal</keyword>